<dbReference type="RefSeq" id="WP_002636497.1">
    <property type="nucleotide sequence ID" value="NZ_CP012109.1"/>
</dbReference>
<dbReference type="PATRIC" id="fig|1297742.4.peg.2883"/>
<protein>
    <submittedName>
        <fullName evidence="1">Uncharacterized protein</fullName>
    </submittedName>
</protein>
<name>A0A0H4WWF2_9BACT</name>
<accession>A0A0H4WWF2</accession>
<gene>
    <name evidence="1" type="ORF">A176_002855</name>
</gene>
<sequence>MTVATLAKGQTPGIAEVLDGLKTVADCIRDIHKEKTEQVRIQMAAHVDVERIHANRDVLLHYLDRSFDERKENFRQLFERLDTAIATNNPQLTGALLESVLKLADSSPFKALADVASTREVLSEKGKEWQF</sequence>
<dbReference type="EMBL" id="CP012109">
    <property type="protein sequence ID" value="AKQ65943.1"/>
    <property type="molecule type" value="Genomic_DNA"/>
</dbReference>
<organism evidence="1 2">
    <name type="scientific">Pseudomyxococcus hansupus</name>
    <dbReference type="NCBI Taxonomy" id="1297742"/>
    <lineage>
        <taxon>Bacteria</taxon>
        <taxon>Pseudomonadati</taxon>
        <taxon>Myxococcota</taxon>
        <taxon>Myxococcia</taxon>
        <taxon>Myxococcales</taxon>
        <taxon>Cystobacterineae</taxon>
        <taxon>Myxococcaceae</taxon>
        <taxon>Pseudomyxococcus</taxon>
    </lineage>
</organism>
<dbReference type="eggNOG" id="ENOG5032BFM">
    <property type="taxonomic scope" value="Bacteria"/>
</dbReference>
<keyword evidence="2" id="KW-1185">Reference proteome</keyword>
<dbReference type="KEGG" id="mym:A176_002855"/>
<dbReference type="AlphaFoldDB" id="A0A0H4WWF2"/>
<proteinExistence type="predicted"/>
<reference evidence="1 2" key="1">
    <citation type="journal article" date="2016" name="PLoS ONE">
        <title>Complete Genome Sequence and Comparative Genomics of a Novel Myxobacterium Myxococcus hansupus.</title>
        <authorList>
            <person name="Sharma G."/>
            <person name="Narwani T."/>
            <person name="Subramanian S."/>
        </authorList>
    </citation>
    <scope>NUCLEOTIDE SEQUENCE [LARGE SCALE GENOMIC DNA]</scope>
    <source>
        <strain evidence="2">mixupus</strain>
    </source>
</reference>
<evidence type="ECO:0000313" key="1">
    <source>
        <dbReference type="EMBL" id="AKQ65943.1"/>
    </source>
</evidence>
<evidence type="ECO:0000313" key="2">
    <source>
        <dbReference type="Proteomes" id="UP000009026"/>
    </source>
</evidence>
<dbReference type="Proteomes" id="UP000009026">
    <property type="component" value="Chromosome"/>
</dbReference>